<dbReference type="GO" id="GO:0003735">
    <property type="term" value="F:structural constituent of ribosome"/>
    <property type="evidence" value="ECO:0007669"/>
    <property type="project" value="InterPro"/>
</dbReference>
<dbReference type="GO" id="GO:0005840">
    <property type="term" value="C:ribosome"/>
    <property type="evidence" value="ECO:0007669"/>
    <property type="project" value="UniProtKB-KW"/>
</dbReference>
<evidence type="ECO:0000256" key="3">
    <source>
        <dbReference type="ARBA" id="ARBA00023274"/>
    </source>
</evidence>
<dbReference type="SUPFAM" id="SSF46561">
    <property type="entry name" value="Ribosomal protein L29 (L29p)"/>
    <property type="match status" value="1"/>
</dbReference>
<dbReference type="GO" id="GO:1990904">
    <property type="term" value="C:ribonucleoprotein complex"/>
    <property type="evidence" value="ECO:0007669"/>
    <property type="project" value="UniProtKB-KW"/>
</dbReference>
<dbReference type="EMBL" id="MHNY01000038">
    <property type="protein sequence ID" value="OGZ54814.1"/>
    <property type="molecule type" value="Genomic_DNA"/>
</dbReference>
<reference evidence="6 7" key="1">
    <citation type="journal article" date="2016" name="Nat. Commun.">
        <title>Thousands of microbial genomes shed light on interconnected biogeochemical processes in an aquifer system.</title>
        <authorList>
            <person name="Anantharaman K."/>
            <person name="Brown C.T."/>
            <person name="Hug L.A."/>
            <person name="Sharon I."/>
            <person name="Castelle C.J."/>
            <person name="Probst A.J."/>
            <person name="Thomas B.C."/>
            <person name="Singh A."/>
            <person name="Wilkins M.J."/>
            <person name="Karaoz U."/>
            <person name="Brodie E.L."/>
            <person name="Williams K.H."/>
            <person name="Hubbard S.S."/>
            <person name="Banfield J.F."/>
        </authorList>
    </citation>
    <scope>NUCLEOTIDE SEQUENCE [LARGE SCALE GENOMIC DNA]</scope>
</reference>
<sequence length="68" mass="7866">MDMNIHEIKEKTTEDLLRILPDIEKQLSEVRFGLAAGRIKNVKEAGLLRRTVARIKTVVHERYGKHLS</sequence>
<organism evidence="6 7">
    <name type="scientific">Candidatus Ryanbacteria bacterium RIFCSPLOWO2_02_FULL_45_11c</name>
    <dbReference type="NCBI Taxonomy" id="1802128"/>
    <lineage>
        <taxon>Bacteria</taxon>
        <taxon>Candidatus Ryaniibacteriota</taxon>
    </lineage>
</organism>
<dbReference type="InterPro" id="IPR001854">
    <property type="entry name" value="Ribosomal_uL29"/>
</dbReference>
<dbReference type="Pfam" id="PF00831">
    <property type="entry name" value="Ribosomal_L29"/>
    <property type="match status" value="1"/>
</dbReference>
<dbReference type="GO" id="GO:0006412">
    <property type="term" value="P:translation"/>
    <property type="evidence" value="ECO:0007669"/>
    <property type="project" value="UniProtKB-UniRule"/>
</dbReference>
<evidence type="ECO:0000313" key="7">
    <source>
        <dbReference type="Proteomes" id="UP000178186"/>
    </source>
</evidence>
<evidence type="ECO:0000313" key="6">
    <source>
        <dbReference type="EMBL" id="OGZ54814.1"/>
    </source>
</evidence>
<dbReference type="Gene3D" id="1.10.287.310">
    <property type="match status" value="1"/>
</dbReference>
<dbReference type="NCBIfam" id="TIGR00012">
    <property type="entry name" value="L29"/>
    <property type="match status" value="1"/>
</dbReference>
<dbReference type="InterPro" id="IPR036049">
    <property type="entry name" value="Ribosomal_uL29_sf"/>
</dbReference>
<gene>
    <name evidence="5" type="primary">rpmC</name>
    <name evidence="6" type="ORF">A3H64_00755</name>
</gene>
<accession>A0A1G2GX79</accession>
<evidence type="ECO:0000256" key="4">
    <source>
        <dbReference type="ARBA" id="ARBA00035204"/>
    </source>
</evidence>
<comment type="caution">
    <text evidence="6">The sequence shown here is derived from an EMBL/GenBank/DDBJ whole genome shotgun (WGS) entry which is preliminary data.</text>
</comment>
<evidence type="ECO:0000256" key="2">
    <source>
        <dbReference type="ARBA" id="ARBA00022980"/>
    </source>
</evidence>
<comment type="similarity">
    <text evidence="1 5">Belongs to the universal ribosomal protein uL29 family.</text>
</comment>
<dbReference type="HAMAP" id="MF_00374">
    <property type="entry name" value="Ribosomal_uL29"/>
    <property type="match status" value="1"/>
</dbReference>
<protein>
    <recommendedName>
        <fullName evidence="4 5">Large ribosomal subunit protein uL29</fullName>
    </recommendedName>
</protein>
<name>A0A1G2GX79_9BACT</name>
<evidence type="ECO:0000256" key="1">
    <source>
        <dbReference type="ARBA" id="ARBA00009254"/>
    </source>
</evidence>
<keyword evidence="2 5" id="KW-0689">Ribosomal protein</keyword>
<dbReference type="AlphaFoldDB" id="A0A1G2GX79"/>
<evidence type="ECO:0000256" key="5">
    <source>
        <dbReference type="HAMAP-Rule" id="MF_00374"/>
    </source>
</evidence>
<proteinExistence type="inferred from homology"/>
<keyword evidence="3 5" id="KW-0687">Ribonucleoprotein</keyword>
<dbReference type="STRING" id="1802128.A3H64_00755"/>
<dbReference type="Proteomes" id="UP000178186">
    <property type="component" value="Unassembled WGS sequence"/>
</dbReference>